<dbReference type="SUPFAM" id="SSF55729">
    <property type="entry name" value="Acyl-CoA N-acyltransferases (Nat)"/>
    <property type="match status" value="1"/>
</dbReference>
<reference evidence="2 3" key="1">
    <citation type="submission" date="2020-04" db="EMBL/GenBank/DDBJ databases">
        <title>Luteolibacter sp. G-1-1-1 isolated from soil.</title>
        <authorList>
            <person name="Dahal R.H."/>
        </authorList>
    </citation>
    <scope>NUCLEOTIDE SEQUENCE [LARGE SCALE GENOMIC DNA]</scope>
    <source>
        <strain evidence="2 3">G-1-1-1</strain>
    </source>
</reference>
<proteinExistence type="predicted"/>
<dbReference type="EMBL" id="CP051774">
    <property type="protein sequence ID" value="QJE97043.1"/>
    <property type="molecule type" value="Genomic_DNA"/>
</dbReference>
<keyword evidence="3" id="KW-1185">Reference proteome</keyword>
<dbReference type="PROSITE" id="PS51186">
    <property type="entry name" value="GNAT"/>
    <property type="match status" value="1"/>
</dbReference>
<evidence type="ECO:0000313" key="3">
    <source>
        <dbReference type="Proteomes" id="UP000501812"/>
    </source>
</evidence>
<dbReference type="Gene3D" id="3.40.630.30">
    <property type="match status" value="1"/>
</dbReference>
<feature type="domain" description="N-acetyltransferase" evidence="1">
    <location>
        <begin position="1"/>
        <end position="150"/>
    </location>
</feature>
<sequence length="301" mass="32735">MTFRSMRPGEESAIAALIYESTNSWYQKKLGYKLFTGEPEDCRLFPDTYEALDTGCCIVAEIDGKIAGSCFYHPRDTHFGLGIMNVLPEFASQGVAKGLLDQVIEKAGDHPIRLVSSAMNLDSFSLYTRAGFVPVAVYQDMTVSQDKPLPPPPGISGSIRPATMGDLFHMADLEFEVAGIRRGKDIAFFLKDPGGPWKTYVHVDAAGKVDGWLTSIDQPGCRMIGPGVMRDDGAALALLHTQLSQTRGGAPVFLVPTHEFTMVSELYHWGAKNVEIHFAQVRGVSAPPNGVIIPSFLPESG</sequence>
<protein>
    <submittedName>
        <fullName evidence="2">GNAT family N-acetyltransferase</fullName>
    </submittedName>
</protein>
<dbReference type="GO" id="GO:0016747">
    <property type="term" value="F:acyltransferase activity, transferring groups other than amino-acyl groups"/>
    <property type="evidence" value="ECO:0007669"/>
    <property type="project" value="InterPro"/>
</dbReference>
<dbReference type="InterPro" id="IPR000182">
    <property type="entry name" value="GNAT_dom"/>
</dbReference>
<dbReference type="CDD" id="cd04301">
    <property type="entry name" value="NAT_SF"/>
    <property type="match status" value="1"/>
</dbReference>
<gene>
    <name evidence="2" type="ORF">HHL09_15030</name>
</gene>
<organism evidence="2 3">
    <name type="scientific">Luteolibacter luteus</name>
    <dbReference type="NCBI Taxonomy" id="2728835"/>
    <lineage>
        <taxon>Bacteria</taxon>
        <taxon>Pseudomonadati</taxon>
        <taxon>Verrucomicrobiota</taxon>
        <taxon>Verrucomicrobiia</taxon>
        <taxon>Verrucomicrobiales</taxon>
        <taxon>Verrucomicrobiaceae</taxon>
        <taxon>Luteolibacter</taxon>
    </lineage>
</organism>
<keyword evidence="2" id="KW-0808">Transferase</keyword>
<dbReference type="Pfam" id="PF00583">
    <property type="entry name" value="Acetyltransf_1"/>
    <property type="match status" value="1"/>
</dbReference>
<evidence type="ECO:0000259" key="1">
    <source>
        <dbReference type="PROSITE" id="PS51186"/>
    </source>
</evidence>
<dbReference type="InterPro" id="IPR016181">
    <property type="entry name" value="Acyl_CoA_acyltransferase"/>
</dbReference>
<dbReference type="AlphaFoldDB" id="A0A858RM27"/>
<dbReference type="Proteomes" id="UP000501812">
    <property type="component" value="Chromosome"/>
</dbReference>
<dbReference type="RefSeq" id="WP_169455443.1">
    <property type="nucleotide sequence ID" value="NZ_CP051774.1"/>
</dbReference>
<evidence type="ECO:0000313" key="2">
    <source>
        <dbReference type="EMBL" id="QJE97043.1"/>
    </source>
</evidence>
<dbReference type="KEGG" id="luo:HHL09_15030"/>
<accession>A0A858RM27</accession>
<name>A0A858RM27_9BACT</name>